<organism evidence="1 2">
    <name type="scientific">Cirrhinus mrigala</name>
    <name type="common">Mrigala</name>
    <dbReference type="NCBI Taxonomy" id="683832"/>
    <lineage>
        <taxon>Eukaryota</taxon>
        <taxon>Metazoa</taxon>
        <taxon>Chordata</taxon>
        <taxon>Craniata</taxon>
        <taxon>Vertebrata</taxon>
        <taxon>Euteleostomi</taxon>
        <taxon>Actinopterygii</taxon>
        <taxon>Neopterygii</taxon>
        <taxon>Teleostei</taxon>
        <taxon>Ostariophysi</taxon>
        <taxon>Cypriniformes</taxon>
        <taxon>Cyprinidae</taxon>
        <taxon>Labeoninae</taxon>
        <taxon>Labeonini</taxon>
        <taxon>Cirrhinus</taxon>
    </lineage>
</organism>
<name>A0ABD0QG71_CIRMR</name>
<evidence type="ECO:0000313" key="1">
    <source>
        <dbReference type="EMBL" id="KAL0185239.1"/>
    </source>
</evidence>
<dbReference type="AlphaFoldDB" id="A0ABD0QG71"/>
<protein>
    <submittedName>
        <fullName evidence="1">Uncharacterized protein</fullName>
    </submittedName>
</protein>
<accession>A0ABD0QG71</accession>
<dbReference type="PANTHER" id="PTHR28450">
    <property type="entry name" value="FANCONI ANEMIA GROUP B PROTEIN"/>
    <property type="match status" value="1"/>
</dbReference>
<dbReference type="EMBL" id="JAMKFB020000009">
    <property type="protein sequence ID" value="KAL0185239.1"/>
    <property type="molecule type" value="Genomic_DNA"/>
</dbReference>
<dbReference type="Proteomes" id="UP001529510">
    <property type="component" value="Unassembled WGS sequence"/>
</dbReference>
<dbReference type="InterPro" id="IPR033333">
    <property type="entry name" value="FANCB"/>
</dbReference>
<keyword evidence="2" id="KW-1185">Reference proteome</keyword>
<evidence type="ECO:0000313" key="2">
    <source>
        <dbReference type="Proteomes" id="UP001529510"/>
    </source>
</evidence>
<proteinExistence type="predicted"/>
<dbReference type="PANTHER" id="PTHR28450:SF1">
    <property type="entry name" value="FANCONI ANEMIA GROUP B PROTEIN"/>
    <property type="match status" value="1"/>
</dbReference>
<feature type="non-terminal residue" evidence="1">
    <location>
        <position position="99"/>
    </location>
</feature>
<feature type="non-terminal residue" evidence="1">
    <location>
        <position position="1"/>
    </location>
</feature>
<gene>
    <name evidence="1" type="ORF">M9458_020936</name>
</gene>
<reference evidence="1 2" key="1">
    <citation type="submission" date="2024-05" db="EMBL/GenBank/DDBJ databases">
        <title>Genome sequencing and assembly of Indian major carp, Cirrhinus mrigala (Hamilton, 1822).</title>
        <authorList>
            <person name="Mohindra V."/>
            <person name="Chowdhury L.M."/>
            <person name="Lal K."/>
            <person name="Jena J.K."/>
        </authorList>
    </citation>
    <scope>NUCLEOTIDE SEQUENCE [LARGE SCALE GENOMIC DNA]</scope>
    <source>
        <strain evidence="1">CM1030</strain>
        <tissue evidence="1">Blood</tissue>
    </source>
</reference>
<comment type="caution">
    <text evidence="1">The sequence shown here is derived from an EMBL/GenBank/DDBJ whole genome shotgun (WGS) entry which is preliminary data.</text>
</comment>
<sequence>SGLNVLDDLQRDVEVKDRLLQQSLVALTDLVSGREHVISSPQQEGLVSLWDDDDDAGDEEDDGMQTECAEAALKTHRVWQRVIGQSLIIGVVLTTTNNT</sequence>